<keyword evidence="4" id="KW-1185">Reference proteome</keyword>
<dbReference type="AlphaFoldDB" id="A0A8J4YMK5"/>
<protein>
    <recommendedName>
        <fullName evidence="2">Integrase p58-like C-terminal domain-containing protein</fullName>
    </recommendedName>
</protein>
<dbReference type="InterPro" id="IPR050951">
    <property type="entry name" value="Retrovirus_Pol_polyprotein"/>
</dbReference>
<dbReference type="OrthoDB" id="6769926at2759"/>
<dbReference type="Proteomes" id="UP000770661">
    <property type="component" value="Unassembled WGS sequence"/>
</dbReference>
<evidence type="ECO:0000259" key="2">
    <source>
        <dbReference type="Pfam" id="PF22938"/>
    </source>
</evidence>
<name>A0A8J4YMK5_CHIOP</name>
<feature type="domain" description="Integrase p58-like C-terminal" evidence="2">
    <location>
        <begin position="113"/>
        <end position="146"/>
    </location>
</feature>
<accession>A0A8J4YMK5</accession>
<proteinExistence type="predicted"/>
<evidence type="ECO:0000313" key="3">
    <source>
        <dbReference type="EMBL" id="KAG0726594.1"/>
    </source>
</evidence>
<feature type="region of interest" description="Disordered" evidence="1">
    <location>
        <begin position="197"/>
        <end position="250"/>
    </location>
</feature>
<dbReference type="InterPro" id="IPR054465">
    <property type="entry name" value="Integrase_p58-like_C"/>
</dbReference>
<dbReference type="PANTHER" id="PTHR37984:SF5">
    <property type="entry name" value="PROTEIN NYNRIN-LIKE"/>
    <property type="match status" value="1"/>
</dbReference>
<dbReference type="PANTHER" id="PTHR37984">
    <property type="entry name" value="PROTEIN CBG26694"/>
    <property type="match status" value="1"/>
</dbReference>
<dbReference type="EMBL" id="JACEEZ010004198">
    <property type="protein sequence ID" value="KAG0726594.1"/>
    <property type="molecule type" value="Genomic_DNA"/>
</dbReference>
<organism evidence="3 4">
    <name type="scientific">Chionoecetes opilio</name>
    <name type="common">Atlantic snow crab</name>
    <name type="synonym">Cancer opilio</name>
    <dbReference type="NCBI Taxonomy" id="41210"/>
    <lineage>
        <taxon>Eukaryota</taxon>
        <taxon>Metazoa</taxon>
        <taxon>Ecdysozoa</taxon>
        <taxon>Arthropoda</taxon>
        <taxon>Crustacea</taxon>
        <taxon>Multicrustacea</taxon>
        <taxon>Malacostraca</taxon>
        <taxon>Eumalacostraca</taxon>
        <taxon>Eucarida</taxon>
        <taxon>Decapoda</taxon>
        <taxon>Pleocyemata</taxon>
        <taxon>Brachyura</taxon>
        <taxon>Eubrachyura</taxon>
        <taxon>Majoidea</taxon>
        <taxon>Majidae</taxon>
        <taxon>Chionoecetes</taxon>
    </lineage>
</organism>
<evidence type="ECO:0000256" key="1">
    <source>
        <dbReference type="SAM" id="MobiDB-lite"/>
    </source>
</evidence>
<sequence length="250" mass="28454">MATGRQNMRPPGYSPARLMCGRELRLPLDLITGRPPDERMPTATTPYAIALRERMEEIHHQVRGNLRVAGGAMKTRYDRHTEVPVFQEGQQVWLYNPRRKKGQPPKLRSPWEGPYTVVEVISDVTFRIRRPPRRRTLVVHADRLWRYYGPGYYSWEDGTERDVLAPEPCGSEGDEERAIWPEEEDASDMGLVPLTSLEPSEQAAAEKPTSVPVDVGDSEVQAAGLEGARPKRPRRTPRWMEDFIMAGPEG</sequence>
<evidence type="ECO:0000313" key="4">
    <source>
        <dbReference type="Proteomes" id="UP000770661"/>
    </source>
</evidence>
<gene>
    <name evidence="3" type="ORF">GWK47_036229</name>
</gene>
<reference evidence="3" key="1">
    <citation type="submission" date="2020-07" db="EMBL/GenBank/DDBJ databases">
        <title>The High-quality genome of the commercially important snow crab, Chionoecetes opilio.</title>
        <authorList>
            <person name="Jeong J.-H."/>
            <person name="Ryu S."/>
        </authorList>
    </citation>
    <scope>NUCLEOTIDE SEQUENCE</scope>
    <source>
        <strain evidence="3">MADBK_172401_WGS</strain>
        <tissue evidence="3">Digestive gland</tissue>
    </source>
</reference>
<comment type="caution">
    <text evidence="3">The sequence shown here is derived from an EMBL/GenBank/DDBJ whole genome shotgun (WGS) entry which is preliminary data.</text>
</comment>
<dbReference type="Pfam" id="PF22938">
    <property type="entry name" value="Integrase_p58_C"/>
    <property type="match status" value="1"/>
</dbReference>